<reference evidence="2" key="1">
    <citation type="journal article" date="2023" name="G3 (Bethesda)">
        <title>Genome assembly and association tests identify interacting loci associated with vigor, precocity, and sex in interspecific pistachio rootstocks.</title>
        <authorList>
            <person name="Palmer W."/>
            <person name="Jacygrad E."/>
            <person name="Sagayaradj S."/>
            <person name="Cavanaugh K."/>
            <person name="Han R."/>
            <person name="Bertier L."/>
            <person name="Beede B."/>
            <person name="Kafkas S."/>
            <person name="Golino D."/>
            <person name="Preece J."/>
            <person name="Michelmore R."/>
        </authorList>
    </citation>
    <scope>NUCLEOTIDE SEQUENCE [LARGE SCALE GENOMIC DNA]</scope>
</reference>
<dbReference type="Proteomes" id="UP001163603">
    <property type="component" value="Chromosome 7"/>
</dbReference>
<gene>
    <name evidence="1" type="ORF">Pint_26235</name>
</gene>
<evidence type="ECO:0000313" key="1">
    <source>
        <dbReference type="EMBL" id="KAJ0034228.1"/>
    </source>
</evidence>
<sequence>MVSNKQVILRNYISAGFPKETDLYVTTGDIELKLPEGSNGILVKNLYLSCDPSMRPRMKKLEGSYVNSFTPGLPISGYGVSEVLDSGNPEFKKGDLVWGRTGWEEYSLITAPHLFKIQNIDMPLSYYIGILGMPGMTAYVGLQSYVVGSAGSKDKVDLLKNKLGFDEAFNYKEEPDLNVALKRCFPEGIDIYFENVGGEMLDAVLLNMRIHGRISICGMISQYNLEKPEGIHNLIQLIVKRIRMEGFLVLDYYHLYPKFLEMIIPRIKEGKIVYVEDIAEGLENAPTALVGLFKGHNVGKQVLAVTRK</sequence>
<evidence type="ECO:0000313" key="2">
    <source>
        <dbReference type="Proteomes" id="UP001163603"/>
    </source>
</evidence>
<protein>
    <submittedName>
        <fullName evidence="1">Uncharacterized protein</fullName>
    </submittedName>
</protein>
<name>A0ACC0YBB2_9ROSI</name>
<comment type="caution">
    <text evidence="1">The sequence shown here is derived from an EMBL/GenBank/DDBJ whole genome shotgun (WGS) entry which is preliminary data.</text>
</comment>
<proteinExistence type="predicted"/>
<accession>A0ACC0YBB2</accession>
<organism evidence="1 2">
    <name type="scientific">Pistacia integerrima</name>
    <dbReference type="NCBI Taxonomy" id="434235"/>
    <lineage>
        <taxon>Eukaryota</taxon>
        <taxon>Viridiplantae</taxon>
        <taxon>Streptophyta</taxon>
        <taxon>Embryophyta</taxon>
        <taxon>Tracheophyta</taxon>
        <taxon>Spermatophyta</taxon>
        <taxon>Magnoliopsida</taxon>
        <taxon>eudicotyledons</taxon>
        <taxon>Gunneridae</taxon>
        <taxon>Pentapetalae</taxon>
        <taxon>rosids</taxon>
        <taxon>malvids</taxon>
        <taxon>Sapindales</taxon>
        <taxon>Anacardiaceae</taxon>
        <taxon>Pistacia</taxon>
    </lineage>
</organism>
<dbReference type="EMBL" id="CM047742">
    <property type="protein sequence ID" value="KAJ0034228.1"/>
    <property type="molecule type" value="Genomic_DNA"/>
</dbReference>
<keyword evidence="2" id="KW-1185">Reference proteome</keyword>